<evidence type="ECO:0000313" key="11">
    <source>
        <dbReference type="EMBL" id="SFF47249.1"/>
    </source>
</evidence>
<dbReference type="STRING" id="380248.SAMN05216251_115103"/>
<evidence type="ECO:0000256" key="4">
    <source>
        <dbReference type="ARBA" id="ARBA00022825"/>
    </source>
</evidence>
<dbReference type="PROSITE" id="PS00138">
    <property type="entry name" value="SUBTILASE_SER"/>
    <property type="match status" value="1"/>
</dbReference>
<organism evidence="11 12">
    <name type="scientific">Actinacidiphila alni</name>
    <dbReference type="NCBI Taxonomy" id="380248"/>
    <lineage>
        <taxon>Bacteria</taxon>
        <taxon>Bacillati</taxon>
        <taxon>Actinomycetota</taxon>
        <taxon>Actinomycetes</taxon>
        <taxon>Kitasatosporales</taxon>
        <taxon>Streptomycetaceae</taxon>
        <taxon>Actinacidiphila</taxon>
    </lineage>
</organism>
<dbReference type="Gene3D" id="3.40.50.200">
    <property type="entry name" value="Peptidase S8/S53 domain"/>
    <property type="match status" value="1"/>
</dbReference>
<evidence type="ECO:0000256" key="6">
    <source>
        <dbReference type="PROSITE-ProRule" id="PRU01240"/>
    </source>
</evidence>
<dbReference type="GO" id="GO:0004252">
    <property type="term" value="F:serine-type endopeptidase activity"/>
    <property type="evidence" value="ECO:0007669"/>
    <property type="project" value="UniProtKB-UniRule"/>
</dbReference>
<keyword evidence="2 6" id="KW-0645">Protease</keyword>
<dbReference type="SUPFAM" id="SSF52743">
    <property type="entry name" value="Subtilisin-like"/>
    <property type="match status" value="1"/>
</dbReference>
<dbReference type="Proteomes" id="UP000199323">
    <property type="component" value="Unassembled WGS sequence"/>
</dbReference>
<sequence>MTTRSRLTAALSAGLALTLAAAATAAADPHGAAAAPATPAASTADDTATVRLITGDEVTLRTAVAGRQTVAVTPAAGRRGITFRTYEENGRLTVLPSDAAGLVNAGRLDRQLFDVTGLVAQRYDLAHSAALPLIVASATAGAAGASAAVRTAGTAAVTALTAGTVPVRDLESIGARSVRVTADQADGFWKRLTAGGSGTARSASLPKVWLDARVGAVSDTGVDQIGAPVAWEAGYRGQGVKVAVLDTGVDRTHPDLAGRVALAEDFTSSPSGTADLFGHGTHVASIVGGNGAASHGVRQGVAPASSLLIGKVLGDDGYGTESGVIDGMEWAADSGARVVNMSLGSDEPSDGTDPVSLALNGISRTRGTLFVVAAGNNGSGPQTVGTPGVADRALTVGAVDRQDALAPFSSRGPRIGDGAVKPDVTAPGVGIVAARAAGTTLGDPVDRYYTAASGTSMATPHVAGAAALLAQQHPDWGADRLKDALVSTAYTAAGQLPTEQGGGRIDLAAAIPGPVTATGTVALGNFPAAAHAVTRTTTVRYVNTSGRAVSLGLSMELATAGGRKAAAGAVRLGSAEVTVPAGGSAEVPVTVDPGRTPAGSYYGYLTARSADGSVRVHTTASLVVHAPTHRLTVVGYDSHGARVTVRPTIWGPNGFVQYSDPAPDPAEDAGAASGSGPAPTTVDVEEGTYEVQYEFDDDATTGVDARVVVLPQVKVTKDMTVTLDARRTTRVEIRTPRPAEQRGGVSYQTYREIDGRSMNQGVAFFDGGLHELYVSPTEQVTEGEFEFSSRWQMFAPDLTAVAPGTGLDLAPYYLPRSPLLDSRGPTLTAVDAGSVEEPDLRRVRGKLAVVRNDSGLGEQELAQQAADAGARAVLMLGYSDNSWSQWNPTGERDALPVVRVARSAGTALLKRLASRATTVRFGGTMRSPYLYDVTQVSSQRIPRQVVHTVTTRNSAVVHSTYADNGGVPWASEQRFSWRPYQGAAMELNRYVPTGLVRTEYVSADGTLWQHVVSHLAMNLEDEPLLSGMRDVPREYRPGQRADDAWQAAVVRPSIPRSAPAPTVRTGDVMALRIPEFADSGAGHWSPALRAFDGGIGTRTDEPVADVVSAVLRRDGAVVGSADTAWTDIEVPSGTADYRLDLTTARNSAEWTTATATRTSWSFRSGTTDEATALPLLQLDYAVPVDVDNSVRAGRAHIVGLTVRAPDGVPTPTGVRLRAETSDDDGATWHRAAVTAHGHNAFDAVVLNGGRAHGSSYVTLRVTAWDAAGHRVQQTVDRAYRLRG</sequence>
<evidence type="ECO:0000259" key="10">
    <source>
        <dbReference type="Pfam" id="PF00082"/>
    </source>
</evidence>
<evidence type="ECO:0000256" key="2">
    <source>
        <dbReference type="ARBA" id="ARBA00022670"/>
    </source>
</evidence>
<feature type="compositionally biased region" description="Low complexity" evidence="8">
    <location>
        <begin position="668"/>
        <end position="679"/>
    </location>
</feature>
<name>A0A1I2IYJ5_9ACTN</name>
<gene>
    <name evidence="11" type="ORF">SAMN05216251_115103</name>
</gene>
<evidence type="ECO:0000256" key="8">
    <source>
        <dbReference type="SAM" id="MobiDB-lite"/>
    </source>
</evidence>
<evidence type="ECO:0000256" key="3">
    <source>
        <dbReference type="ARBA" id="ARBA00022801"/>
    </source>
</evidence>
<dbReference type="PROSITE" id="PS00137">
    <property type="entry name" value="SUBTILASE_HIS"/>
    <property type="match status" value="1"/>
</dbReference>
<evidence type="ECO:0000256" key="9">
    <source>
        <dbReference type="SAM" id="SignalP"/>
    </source>
</evidence>
<evidence type="ECO:0000256" key="7">
    <source>
        <dbReference type="RuleBase" id="RU003355"/>
    </source>
</evidence>
<feature type="active site" description="Charge relay system" evidence="5 6">
    <location>
        <position position="246"/>
    </location>
</feature>
<dbReference type="PRINTS" id="PR00723">
    <property type="entry name" value="SUBTILISIN"/>
</dbReference>
<keyword evidence="9" id="KW-0732">Signal</keyword>
<dbReference type="InterPro" id="IPR022398">
    <property type="entry name" value="Peptidase_S8_His-AS"/>
</dbReference>
<dbReference type="InterPro" id="IPR036852">
    <property type="entry name" value="Peptidase_S8/S53_dom_sf"/>
</dbReference>
<dbReference type="OrthoDB" id="9798386at2"/>
<dbReference type="InterPro" id="IPR000209">
    <property type="entry name" value="Peptidase_S8/S53_dom"/>
</dbReference>
<dbReference type="PANTHER" id="PTHR43806">
    <property type="entry name" value="PEPTIDASE S8"/>
    <property type="match status" value="1"/>
</dbReference>
<feature type="active site" description="Charge relay system" evidence="5 6">
    <location>
        <position position="456"/>
    </location>
</feature>
<dbReference type="InterPro" id="IPR015500">
    <property type="entry name" value="Peptidase_S8_subtilisin-rel"/>
</dbReference>
<feature type="region of interest" description="Disordered" evidence="8">
    <location>
        <begin position="656"/>
        <end position="682"/>
    </location>
</feature>
<keyword evidence="4 6" id="KW-0720">Serine protease</keyword>
<keyword evidence="3 6" id="KW-0378">Hydrolase</keyword>
<evidence type="ECO:0000256" key="1">
    <source>
        <dbReference type="ARBA" id="ARBA00011073"/>
    </source>
</evidence>
<dbReference type="EMBL" id="FONG01000015">
    <property type="protein sequence ID" value="SFF47249.1"/>
    <property type="molecule type" value="Genomic_DNA"/>
</dbReference>
<dbReference type="InterPro" id="IPR017296">
    <property type="entry name" value="Peptidase_S8A_SAM-P45"/>
</dbReference>
<feature type="signal peptide" evidence="9">
    <location>
        <begin position="1"/>
        <end position="25"/>
    </location>
</feature>
<feature type="chain" id="PRO_5039496779" evidence="9">
    <location>
        <begin position="26"/>
        <end position="1283"/>
    </location>
</feature>
<dbReference type="Gene3D" id="3.50.30.30">
    <property type="match status" value="1"/>
</dbReference>
<dbReference type="PANTHER" id="PTHR43806:SF65">
    <property type="entry name" value="SERINE PROTEASE APRX"/>
    <property type="match status" value="1"/>
</dbReference>
<dbReference type="GO" id="GO:0006508">
    <property type="term" value="P:proteolysis"/>
    <property type="evidence" value="ECO:0007669"/>
    <property type="project" value="UniProtKB-KW"/>
</dbReference>
<comment type="similarity">
    <text evidence="1 6 7">Belongs to the peptidase S8 family.</text>
</comment>
<feature type="active site" description="Charge relay system" evidence="5 6">
    <location>
        <position position="279"/>
    </location>
</feature>
<dbReference type="InterPro" id="IPR023827">
    <property type="entry name" value="Peptidase_S8_Asp-AS"/>
</dbReference>
<dbReference type="RefSeq" id="WP_093715726.1">
    <property type="nucleotide sequence ID" value="NZ_FONG01000015.1"/>
</dbReference>
<dbReference type="PROSITE" id="PS51892">
    <property type="entry name" value="SUBTILASE"/>
    <property type="match status" value="1"/>
</dbReference>
<reference evidence="11 12" key="1">
    <citation type="submission" date="2016-10" db="EMBL/GenBank/DDBJ databases">
        <authorList>
            <person name="de Groot N.N."/>
        </authorList>
    </citation>
    <scope>NUCLEOTIDE SEQUENCE [LARGE SCALE GENOMIC DNA]</scope>
    <source>
        <strain evidence="11 12">CGMCC 4.3510</strain>
    </source>
</reference>
<dbReference type="InterPro" id="IPR050131">
    <property type="entry name" value="Peptidase_S8_subtilisin-like"/>
</dbReference>
<dbReference type="InterPro" id="IPR023828">
    <property type="entry name" value="Peptidase_S8_Ser-AS"/>
</dbReference>
<accession>A0A1I2IYJ5</accession>
<dbReference type="PIRSF" id="PIRSF037852">
    <property type="entry name" value="Subtilisin_rel_SAV5721"/>
    <property type="match status" value="1"/>
</dbReference>
<evidence type="ECO:0000256" key="5">
    <source>
        <dbReference type="PIRSR" id="PIRSR615500-1"/>
    </source>
</evidence>
<dbReference type="Pfam" id="PF00082">
    <property type="entry name" value="Peptidase_S8"/>
    <property type="match status" value="1"/>
</dbReference>
<feature type="domain" description="Peptidase S8/S53" evidence="10">
    <location>
        <begin position="237"/>
        <end position="501"/>
    </location>
</feature>
<proteinExistence type="inferred from homology"/>
<keyword evidence="12" id="KW-1185">Reference proteome</keyword>
<protein>
    <submittedName>
        <fullName evidence="11">Serine protease, subtilisin family</fullName>
    </submittedName>
</protein>
<dbReference type="PROSITE" id="PS00136">
    <property type="entry name" value="SUBTILASE_ASP"/>
    <property type="match status" value="1"/>
</dbReference>
<evidence type="ECO:0000313" key="12">
    <source>
        <dbReference type="Proteomes" id="UP000199323"/>
    </source>
</evidence>